<organism evidence="2 3">
    <name type="scientific">Trichuris muris</name>
    <name type="common">Mouse whipworm</name>
    <dbReference type="NCBI Taxonomy" id="70415"/>
    <lineage>
        <taxon>Eukaryota</taxon>
        <taxon>Metazoa</taxon>
        <taxon>Ecdysozoa</taxon>
        <taxon>Nematoda</taxon>
        <taxon>Enoplea</taxon>
        <taxon>Dorylaimia</taxon>
        <taxon>Trichinellida</taxon>
        <taxon>Trichuridae</taxon>
        <taxon>Trichuris</taxon>
    </lineage>
</organism>
<proteinExistence type="predicted"/>
<name>A0A5S6QYW4_TRIMR</name>
<dbReference type="Proteomes" id="UP000046395">
    <property type="component" value="Unassembled WGS sequence"/>
</dbReference>
<evidence type="ECO:0000313" key="2">
    <source>
        <dbReference type="Proteomes" id="UP000046395"/>
    </source>
</evidence>
<dbReference type="AlphaFoldDB" id="A0A5S6QYW4"/>
<feature type="chain" id="PRO_5024383358" evidence="1">
    <location>
        <begin position="25"/>
        <end position="333"/>
    </location>
</feature>
<evidence type="ECO:0000313" key="3">
    <source>
        <dbReference type="WBParaSite" id="TMUE_3000012289.1"/>
    </source>
</evidence>
<reference evidence="3" key="1">
    <citation type="submission" date="2019-12" db="UniProtKB">
        <authorList>
            <consortium name="WormBaseParasite"/>
        </authorList>
    </citation>
    <scope>IDENTIFICATION</scope>
</reference>
<dbReference type="WBParaSite" id="TMUE_3000012289.1">
    <property type="protein sequence ID" value="TMUE_3000012289.1"/>
    <property type="gene ID" value="WBGene00301525"/>
</dbReference>
<keyword evidence="1" id="KW-0732">Signal</keyword>
<evidence type="ECO:0000256" key="1">
    <source>
        <dbReference type="SAM" id="SignalP"/>
    </source>
</evidence>
<accession>A0A5S6QYW4</accession>
<protein>
    <submittedName>
        <fullName evidence="3">Uncharacterized protein</fullName>
    </submittedName>
</protein>
<keyword evidence="2" id="KW-1185">Reference proteome</keyword>
<sequence>MKMNYSGAWPIVISFLLLVPATDARDGCQLYVCPFDCATTILPNETCPKCFCQPGARCPFVTCPTELSCSQKQSADGCLHCICRHGIYETYSTRKHQISYTSKPLGTHVKEACSKMDDERVRRCASNVTSLLESEAELDSRLATTPEIASFLVPHDRLNHICETKRALRECIPVGPWLRCADAIPVVRHVDALFKVVCRWFADRPITFETHYTCLRNVLPAHVDCTYCLDRYRHEVRHRAVNSPFVRRASRVHRCNAAENLVVCVKGPLTEKCSVDAARLWQEAFVSVASVIAPECLFRQGHFAAKEYKTDGFSSPLQIFFPLDMAEQNLGVK</sequence>
<feature type="signal peptide" evidence="1">
    <location>
        <begin position="1"/>
        <end position="24"/>
    </location>
</feature>